<evidence type="ECO:0000313" key="2">
    <source>
        <dbReference type="EMBL" id="KAK7930239.1"/>
    </source>
</evidence>
<evidence type="ECO:0000256" key="1">
    <source>
        <dbReference type="SAM" id="MobiDB-lite"/>
    </source>
</evidence>
<dbReference type="AlphaFoldDB" id="A0AAW0PNV2"/>
<dbReference type="EMBL" id="JBBPFD010000004">
    <property type="protein sequence ID" value="KAK7930239.1"/>
    <property type="molecule type" value="Genomic_DNA"/>
</dbReference>
<gene>
    <name evidence="2" type="ORF">WMY93_006634</name>
</gene>
<name>A0AAW0PNV2_9GOBI</name>
<evidence type="ECO:0000313" key="3">
    <source>
        <dbReference type="Proteomes" id="UP001460270"/>
    </source>
</evidence>
<sequence length="91" mass="10188">MARNVNFDQDYPLLEAGLESPADEAGVHDSFHQLIEEQSQNAGVFEAHELQSCRGTWMRTETMWRTCPVPAMTSTEEGGAVRNPRGSRLTH</sequence>
<protein>
    <submittedName>
        <fullName evidence="2">Uncharacterized protein</fullName>
    </submittedName>
</protein>
<feature type="region of interest" description="Disordered" evidence="1">
    <location>
        <begin position="70"/>
        <end position="91"/>
    </location>
</feature>
<organism evidence="2 3">
    <name type="scientific">Mugilogobius chulae</name>
    <name type="common">yellowstripe goby</name>
    <dbReference type="NCBI Taxonomy" id="88201"/>
    <lineage>
        <taxon>Eukaryota</taxon>
        <taxon>Metazoa</taxon>
        <taxon>Chordata</taxon>
        <taxon>Craniata</taxon>
        <taxon>Vertebrata</taxon>
        <taxon>Euteleostomi</taxon>
        <taxon>Actinopterygii</taxon>
        <taxon>Neopterygii</taxon>
        <taxon>Teleostei</taxon>
        <taxon>Neoteleostei</taxon>
        <taxon>Acanthomorphata</taxon>
        <taxon>Gobiaria</taxon>
        <taxon>Gobiiformes</taxon>
        <taxon>Gobioidei</taxon>
        <taxon>Gobiidae</taxon>
        <taxon>Gobionellinae</taxon>
        <taxon>Mugilogobius</taxon>
    </lineage>
</organism>
<accession>A0AAW0PNV2</accession>
<reference evidence="3" key="1">
    <citation type="submission" date="2024-04" db="EMBL/GenBank/DDBJ databases">
        <title>Salinicola lusitanus LLJ914,a marine bacterium isolated from the Okinawa Trough.</title>
        <authorList>
            <person name="Li J."/>
        </authorList>
    </citation>
    <scope>NUCLEOTIDE SEQUENCE [LARGE SCALE GENOMIC DNA]</scope>
</reference>
<keyword evidence="3" id="KW-1185">Reference proteome</keyword>
<dbReference type="Proteomes" id="UP001460270">
    <property type="component" value="Unassembled WGS sequence"/>
</dbReference>
<comment type="caution">
    <text evidence="2">The sequence shown here is derived from an EMBL/GenBank/DDBJ whole genome shotgun (WGS) entry which is preliminary data.</text>
</comment>
<proteinExistence type="predicted"/>